<feature type="active site" description="Proton acceptor; for processing activity" evidence="14">
    <location>
        <position position="237"/>
    </location>
</feature>
<evidence type="ECO:0000256" key="13">
    <source>
        <dbReference type="PIRNR" id="PIRNR001355"/>
    </source>
</evidence>
<comment type="pathway">
    <text evidence="1 13">Amine and polyamine biosynthesis; S-adenosylmethioninamine biosynthesis; S-adenosylmethioninamine from S-adenosyl-L-methionine: step 1/1.</text>
</comment>
<feature type="active site" description="Proton donor; for catalytic activity" evidence="14">
    <location>
        <position position="82"/>
    </location>
</feature>
<feature type="active site" description="Schiff-base intermediate with substrate; via pyruvic acid" evidence="14">
    <location>
        <position position="68"/>
    </location>
</feature>
<gene>
    <name evidence="19" type="ORF">V9T40_011394</name>
</gene>
<dbReference type="Gene3D" id="3.60.90.10">
    <property type="entry name" value="S-adenosylmethionine decarboxylase"/>
    <property type="match status" value="1"/>
</dbReference>
<reference evidence="19 20" key="1">
    <citation type="submission" date="2024-03" db="EMBL/GenBank/DDBJ databases">
        <title>Adaptation during the transition from Ophiocordyceps entomopathogen to insect associate is accompanied by gene loss and intensified selection.</title>
        <authorList>
            <person name="Ward C.M."/>
            <person name="Onetto C.A."/>
            <person name="Borneman A.R."/>
        </authorList>
    </citation>
    <scope>NUCLEOTIDE SEQUENCE [LARGE SCALE GENOMIC DNA]</scope>
    <source>
        <strain evidence="19">AWRI1</strain>
        <tissue evidence="19">Single Adult Female</tissue>
    </source>
</reference>
<dbReference type="InterPro" id="IPR018166">
    <property type="entry name" value="S-AdoMet_deCO2ase_CS"/>
</dbReference>
<dbReference type="GO" id="GO:0006597">
    <property type="term" value="P:spermine biosynthetic process"/>
    <property type="evidence" value="ECO:0007669"/>
    <property type="project" value="InterPro"/>
</dbReference>
<dbReference type="AlphaFoldDB" id="A0AAN9T9A7"/>
<evidence type="ECO:0000256" key="12">
    <source>
        <dbReference type="ARBA" id="ARBA00048112"/>
    </source>
</evidence>
<feature type="chain" id="PRO_5043116925" description="S-adenosylmethionine decarboxylase beta chain" evidence="18">
    <location>
        <begin position="1"/>
        <end position="67"/>
    </location>
</feature>
<feature type="chain" id="PRO_5043116924" description="S-adenosylmethionine decarboxylase alpha chain" evidence="18">
    <location>
        <begin position="68"/>
        <end position="342"/>
    </location>
</feature>
<feature type="modified residue" description="Pyruvic acid (Ser); by autocatalysis" evidence="16">
    <location>
        <position position="68"/>
    </location>
</feature>
<evidence type="ECO:0000256" key="5">
    <source>
        <dbReference type="ARBA" id="ARBA00022813"/>
    </source>
</evidence>
<dbReference type="EMBL" id="JBBCAQ010000037">
    <property type="protein sequence ID" value="KAK7574203.1"/>
    <property type="molecule type" value="Genomic_DNA"/>
</dbReference>
<comment type="similarity">
    <text evidence="2 13">Belongs to the eukaryotic AdoMetDC family.</text>
</comment>
<dbReference type="Pfam" id="PF01536">
    <property type="entry name" value="SAM_decarbox"/>
    <property type="match status" value="1"/>
</dbReference>
<dbReference type="Proteomes" id="UP001367676">
    <property type="component" value="Unassembled WGS sequence"/>
</dbReference>
<evidence type="ECO:0000256" key="16">
    <source>
        <dbReference type="PIRSR" id="PIRSR001355-3"/>
    </source>
</evidence>
<keyword evidence="6 13" id="KW-0745">Spermidine biosynthesis</keyword>
<evidence type="ECO:0000313" key="19">
    <source>
        <dbReference type="EMBL" id="KAK7574203.1"/>
    </source>
</evidence>
<evidence type="ECO:0000256" key="11">
    <source>
        <dbReference type="ARBA" id="ARBA00023317"/>
    </source>
</evidence>
<evidence type="ECO:0000256" key="3">
    <source>
        <dbReference type="ARBA" id="ARBA00022691"/>
    </source>
</evidence>
<evidence type="ECO:0000256" key="14">
    <source>
        <dbReference type="PIRSR" id="PIRSR001355-1"/>
    </source>
</evidence>
<dbReference type="PROSITE" id="PS01336">
    <property type="entry name" value="ADOMETDC"/>
    <property type="match status" value="1"/>
</dbReference>
<evidence type="ECO:0000256" key="2">
    <source>
        <dbReference type="ARBA" id="ARBA00008466"/>
    </source>
</evidence>
<keyword evidence="4 13" id="KW-0210">Decarboxylase</keyword>
<evidence type="ECO:0000256" key="7">
    <source>
        <dbReference type="ARBA" id="ARBA00023115"/>
    </source>
</evidence>
<feature type="binding site" evidence="15">
    <location>
        <position position="255"/>
    </location>
    <ligand>
        <name>substrate</name>
    </ligand>
</feature>
<keyword evidence="8 13" id="KW-0865">Zymogen</keyword>
<keyword evidence="5 17" id="KW-0068">Autocatalytic cleavage</keyword>
<keyword evidence="9 13" id="KW-0456">Lyase</keyword>
<feature type="binding site" evidence="15">
    <location>
        <position position="10"/>
    </location>
    <ligand>
        <name>substrate</name>
    </ligand>
</feature>
<evidence type="ECO:0000256" key="18">
    <source>
        <dbReference type="PIRSR" id="PIRSR001355-5"/>
    </source>
</evidence>
<name>A0AAN9T9A7_9HEMI</name>
<evidence type="ECO:0000256" key="4">
    <source>
        <dbReference type="ARBA" id="ARBA00022793"/>
    </source>
</evidence>
<feature type="binding site" evidence="15">
    <location>
        <position position="67"/>
    </location>
    <ligand>
        <name>substrate</name>
    </ligand>
</feature>
<dbReference type="PANTHER" id="PTHR11570:SF0">
    <property type="entry name" value="S-ADENOSYLMETHIONINE DECARBOXYLASE PROENZYME"/>
    <property type="match status" value="1"/>
</dbReference>
<comment type="cofactor">
    <cofactor evidence="13">
        <name>pyruvate</name>
        <dbReference type="ChEBI" id="CHEBI:15361"/>
    </cofactor>
    <text evidence="13">Binds 1 pyruvoyl group covalently per subunit.</text>
</comment>
<evidence type="ECO:0000256" key="9">
    <source>
        <dbReference type="ARBA" id="ARBA00023239"/>
    </source>
</evidence>
<dbReference type="NCBIfam" id="TIGR00535">
    <property type="entry name" value="SAM_DCase"/>
    <property type="match status" value="1"/>
</dbReference>
<dbReference type="PANTHER" id="PTHR11570">
    <property type="entry name" value="S-ADENOSYLMETHIONINE DECARBOXYLASE"/>
    <property type="match status" value="1"/>
</dbReference>
<dbReference type="PIRSF" id="PIRSF001355">
    <property type="entry name" value="S-AdenosylMet_decarboxylase"/>
    <property type="match status" value="1"/>
</dbReference>
<dbReference type="GO" id="GO:0008295">
    <property type="term" value="P:spermidine biosynthetic process"/>
    <property type="evidence" value="ECO:0007669"/>
    <property type="project" value="UniProtKB-KW"/>
</dbReference>
<evidence type="ECO:0000256" key="10">
    <source>
        <dbReference type="ARBA" id="ARBA00023270"/>
    </source>
</evidence>
<comment type="catalytic activity">
    <reaction evidence="12 13">
        <text>S-adenosyl-L-methionine + H(+) = S-adenosyl 3-(methylsulfanyl)propylamine + CO2</text>
        <dbReference type="Rhea" id="RHEA:15981"/>
        <dbReference type="ChEBI" id="CHEBI:15378"/>
        <dbReference type="ChEBI" id="CHEBI:16526"/>
        <dbReference type="ChEBI" id="CHEBI:57443"/>
        <dbReference type="ChEBI" id="CHEBI:59789"/>
        <dbReference type="EC" id="4.1.1.50"/>
    </reaction>
</comment>
<comment type="caution">
    <text evidence="19">The sequence shown here is derived from an EMBL/GenBank/DDBJ whole genome shotgun (WGS) entry which is preliminary data.</text>
</comment>
<feature type="binding site" evidence="15">
    <location>
        <position position="231"/>
    </location>
    <ligand>
        <name>substrate</name>
    </ligand>
</feature>
<keyword evidence="3 13" id="KW-0949">S-adenosyl-L-methionine</keyword>
<evidence type="ECO:0000256" key="8">
    <source>
        <dbReference type="ARBA" id="ARBA00023145"/>
    </source>
</evidence>
<dbReference type="EC" id="4.1.1.50" evidence="13"/>
<dbReference type="InterPro" id="IPR016067">
    <property type="entry name" value="S-AdoMet_deCO2ase_core"/>
</dbReference>
<evidence type="ECO:0000256" key="15">
    <source>
        <dbReference type="PIRSR" id="PIRSR001355-2"/>
    </source>
</evidence>
<organism evidence="19 20">
    <name type="scientific">Parthenolecanium corni</name>
    <dbReference type="NCBI Taxonomy" id="536013"/>
    <lineage>
        <taxon>Eukaryota</taxon>
        <taxon>Metazoa</taxon>
        <taxon>Ecdysozoa</taxon>
        <taxon>Arthropoda</taxon>
        <taxon>Hexapoda</taxon>
        <taxon>Insecta</taxon>
        <taxon>Pterygota</taxon>
        <taxon>Neoptera</taxon>
        <taxon>Paraneoptera</taxon>
        <taxon>Hemiptera</taxon>
        <taxon>Sternorrhyncha</taxon>
        <taxon>Coccoidea</taxon>
        <taxon>Coccidae</taxon>
        <taxon>Parthenolecanium</taxon>
    </lineage>
</organism>
<keyword evidence="20" id="KW-1185">Reference proteome</keyword>
<feature type="active site" description="Proton acceptor; for processing activity" evidence="14">
    <location>
        <position position="251"/>
    </location>
</feature>
<keyword evidence="7 13" id="KW-0620">Polyamine biosynthesis</keyword>
<accession>A0AAN9T9A7</accession>
<evidence type="ECO:0000256" key="1">
    <source>
        <dbReference type="ARBA" id="ARBA00004911"/>
    </source>
</evidence>
<sequence>MTDKEALHFFEGAEKLLEIWFTGYKEGSDGDLRKIPRQKLESLLKLVHCEVISFTSNEFIDAYVLSESSMFVTRRRFILKTCGTTTPLQCLKLLLILVQHYSGFHEVEKVFYSRKNFKRPDFQHNLYKDFKQEVAYLDGCFKNKGTGHCMDNGNDCWYLYSLKAVDLKECENGLVQMVDEPDQTIEILMSDLDPKVMDNFRKDRFFNADEVTKYCGIDKLIPFMEIDDYLFEPCGYSMNGILQNGSYMTIHVTPEPQFSYVSFETNVPLSSYEELIRRIAETFQPGKFIVTLMANKTSAAADSTKELKNLSKVGEGWRQLSNELCDVNDYDVTVAFYSKFPS</sequence>
<dbReference type="SUPFAM" id="SSF56276">
    <property type="entry name" value="S-adenosylmethionine decarboxylase"/>
    <property type="match status" value="1"/>
</dbReference>
<feature type="site" description="Cleavage (non-hydrolytic); by autolysis" evidence="17">
    <location>
        <begin position="67"/>
        <end position="68"/>
    </location>
</feature>
<keyword evidence="11 13" id="KW-0670">Pyruvate</keyword>
<keyword evidence="10 13" id="KW-0704">Schiff base</keyword>
<dbReference type="InterPro" id="IPR001985">
    <property type="entry name" value="S-AdoMet_decarboxylase_euk"/>
</dbReference>
<proteinExistence type="inferred from homology"/>
<evidence type="ECO:0000256" key="6">
    <source>
        <dbReference type="ARBA" id="ARBA00023066"/>
    </source>
</evidence>
<evidence type="ECO:0000313" key="20">
    <source>
        <dbReference type="Proteomes" id="UP001367676"/>
    </source>
</evidence>
<dbReference type="GO" id="GO:0005829">
    <property type="term" value="C:cytosol"/>
    <property type="evidence" value="ECO:0007669"/>
    <property type="project" value="TreeGrafter"/>
</dbReference>
<dbReference type="GO" id="GO:0004014">
    <property type="term" value="F:adenosylmethionine decarboxylase activity"/>
    <property type="evidence" value="ECO:0007669"/>
    <property type="project" value="UniProtKB-EC"/>
</dbReference>
<protein>
    <recommendedName>
        <fullName evidence="13">S-adenosylmethionine decarboxylase proenzyme</fullName>
        <ecNumber evidence="13">4.1.1.50</ecNumber>
    </recommendedName>
</protein>
<evidence type="ECO:0000256" key="17">
    <source>
        <dbReference type="PIRSR" id="PIRSR001355-4"/>
    </source>
</evidence>
<dbReference type="InterPro" id="IPR048283">
    <property type="entry name" value="AdoMetDC-like"/>
</dbReference>